<dbReference type="InterPro" id="IPR036864">
    <property type="entry name" value="Zn2-C6_fun-type_DNA-bd_sf"/>
</dbReference>
<feature type="region of interest" description="Disordered" evidence="7">
    <location>
        <begin position="218"/>
        <end position="314"/>
    </location>
</feature>
<reference evidence="8 9" key="1">
    <citation type="journal article" date="2011" name="Proc. Natl. Acad. Sci. U.S.A.">
        <title>Genome and transcriptome analyses of the mountain pine beetle-fungal symbiont Grosmannia clavigera, a lodgepole pine pathogen.</title>
        <authorList>
            <person name="DiGuistini S."/>
            <person name="Wang Y."/>
            <person name="Liao N.Y."/>
            <person name="Taylor G."/>
            <person name="Tanguay P."/>
            <person name="Feau N."/>
            <person name="Henrissat B."/>
            <person name="Chan S.K."/>
            <person name="Hesse-Orce U."/>
            <person name="Alamouti S.M."/>
            <person name="Tsui C.K.M."/>
            <person name="Docking R.T."/>
            <person name="Levasseur A."/>
            <person name="Haridas S."/>
            <person name="Robertson G."/>
            <person name="Birol I."/>
            <person name="Holt R.A."/>
            <person name="Marra M.A."/>
            <person name="Hamelin R.C."/>
            <person name="Hirst M."/>
            <person name="Jones S.J.M."/>
            <person name="Bohlmann J."/>
            <person name="Breuil C."/>
        </authorList>
    </citation>
    <scope>NUCLEOTIDE SEQUENCE [LARGE SCALE GENOMIC DNA]</scope>
    <source>
        <strain evidence="9">kw1407 / UAMH 11150</strain>
    </source>
</reference>
<dbReference type="GeneID" id="25975084"/>
<evidence type="ECO:0000313" key="9">
    <source>
        <dbReference type="Proteomes" id="UP000007796"/>
    </source>
</evidence>
<dbReference type="Proteomes" id="UP000007796">
    <property type="component" value="Unassembled WGS sequence"/>
</dbReference>
<organism evidence="9">
    <name type="scientific">Grosmannia clavigera (strain kw1407 / UAMH 11150)</name>
    <name type="common">Blue stain fungus</name>
    <name type="synonym">Graphiocladiella clavigera</name>
    <dbReference type="NCBI Taxonomy" id="655863"/>
    <lineage>
        <taxon>Eukaryota</taxon>
        <taxon>Fungi</taxon>
        <taxon>Dikarya</taxon>
        <taxon>Ascomycota</taxon>
        <taxon>Pezizomycotina</taxon>
        <taxon>Sordariomycetes</taxon>
        <taxon>Sordariomycetidae</taxon>
        <taxon>Ophiostomatales</taxon>
        <taxon>Ophiostomataceae</taxon>
        <taxon>Leptographium</taxon>
    </lineage>
</organism>
<dbReference type="InParanoid" id="F0XJF0"/>
<evidence type="ECO:0000256" key="1">
    <source>
        <dbReference type="ARBA" id="ARBA00022723"/>
    </source>
</evidence>
<feature type="region of interest" description="Disordered" evidence="7">
    <location>
        <begin position="84"/>
        <end position="119"/>
    </location>
</feature>
<keyword evidence="1" id="KW-0479">Metal-binding</keyword>
<dbReference type="PANTHER" id="PTHR36206">
    <property type="entry name" value="ASPERCRYPTIN BIOSYNTHESIS CLUSTER-SPECIFIC TRANSCRIPTION REGULATOR ATNN-RELATED"/>
    <property type="match status" value="1"/>
</dbReference>
<accession>F0XJF0</accession>
<dbReference type="PANTHER" id="PTHR36206:SF13">
    <property type="entry name" value="TRANSCRIPTIONAL REGULATORY PROTEIN MOC3"/>
    <property type="match status" value="1"/>
</dbReference>
<feature type="region of interest" description="Disordered" evidence="7">
    <location>
        <begin position="1"/>
        <end position="39"/>
    </location>
</feature>
<feature type="compositionally biased region" description="Basic and acidic residues" evidence="7">
    <location>
        <begin position="21"/>
        <end position="39"/>
    </location>
</feature>
<dbReference type="EMBL" id="GL629782">
    <property type="protein sequence ID" value="EFX02080.1"/>
    <property type="molecule type" value="Genomic_DNA"/>
</dbReference>
<dbReference type="SUPFAM" id="SSF57701">
    <property type="entry name" value="Zn2/Cys6 DNA-binding domain"/>
    <property type="match status" value="1"/>
</dbReference>
<feature type="compositionally biased region" description="Low complexity" evidence="7">
    <location>
        <begin position="94"/>
        <end position="105"/>
    </location>
</feature>
<dbReference type="GO" id="GO:0008270">
    <property type="term" value="F:zinc ion binding"/>
    <property type="evidence" value="ECO:0007669"/>
    <property type="project" value="InterPro"/>
</dbReference>
<dbReference type="OrthoDB" id="5375558at2759"/>
<dbReference type="HOGENOM" id="CLU_342259_0_0_1"/>
<keyword evidence="3" id="KW-0805">Transcription regulation</keyword>
<keyword evidence="5" id="KW-0804">Transcription</keyword>
<dbReference type="RefSeq" id="XP_014171562.1">
    <property type="nucleotide sequence ID" value="XM_014316087.1"/>
</dbReference>
<feature type="compositionally biased region" description="Low complexity" evidence="7">
    <location>
        <begin position="218"/>
        <end position="229"/>
    </location>
</feature>
<evidence type="ECO:0000256" key="6">
    <source>
        <dbReference type="ARBA" id="ARBA00023242"/>
    </source>
</evidence>
<protein>
    <submittedName>
        <fullName evidence="8">C6 zinc finger domain containing protein</fullName>
    </submittedName>
</protein>
<dbReference type="eggNOG" id="ENOG502S9F6">
    <property type="taxonomic scope" value="Eukaryota"/>
</dbReference>
<evidence type="ECO:0000256" key="7">
    <source>
        <dbReference type="SAM" id="MobiDB-lite"/>
    </source>
</evidence>
<name>F0XJF0_GROCL</name>
<feature type="region of interest" description="Disordered" evidence="7">
    <location>
        <begin position="151"/>
        <end position="205"/>
    </location>
</feature>
<dbReference type="GO" id="GO:0000981">
    <property type="term" value="F:DNA-binding transcription factor activity, RNA polymerase II-specific"/>
    <property type="evidence" value="ECO:0007669"/>
    <property type="project" value="InterPro"/>
</dbReference>
<keyword evidence="2" id="KW-0862">Zinc</keyword>
<keyword evidence="9" id="KW-1185">Reference proteome</keyword>
<dbReference type="GO" id="GO:0003677">
    <property type="term" value="F:DNA binding"/>
    <property type="evidence" value="ECO:0007669"/>
    <property type="project" value="UniProtKB-KW"/>
</dbReference>
<dbReference type="CDD" id="cd00067">
    <property type="entry name" value="GAL4"/>
    <property type="match status" value="1"/>
</dbReference>
<dbReference type="InterPro" id="IPR052360">
    <property type="entry name" value="Transcr_Regulatory_Proteins"/>
</dbReference>
<evidence type="ECO:0000256" key="3">
    <source>
        <dbReference type="ARBA" id="ARBA00023015"/>
    </source>
</evidence>
<dbReference type="Gene3D" id="4.10.240.10">
    <property type="entry name" value="Zn(2)-C6 fungal-type DNA-binding domain"/>
    <property type="match status" value="1"/>
</dbReference>
<keyword evidence="6" id="KW-0539">Nucleus</keyword>
<evidence type="ECO:0000313" key="8">
    <source>
        <dbReference type="EMBL" id="EFX02080.1"/>
    </source>
</evidence>
<evidence type="ECO:0000256" key="4">
    <source>
        <dbReference type="ARBA" id="ARBA00023125"/>
    </source>
</evidence>
<dbReference type="InterPro" id="IPR001138">
    <property type="entry name" value="Zn2Cys6_DnaBD"/>
</dbReference>
<evidence type="ECO:0000256" key="5">
    <source>
        <dbReference type="ARBA" id="ARBA00023163"/>
    </source>
</evidence>
<keyword evidence="4" id="KW-0238">DNA-binding</keyword>
<dbReference type="STRING" id="655863.F0XJF0"/>
<feature type="compositionally biased region" description="Polar residues" evidence="7">
    <location>
        <begin position="254"/>
        <end position="272"/>
    </location>
</feature>
<dbReference type="AlphaFoldDB" id="F0XJF0"/>
<proteinExistence type="predicted"/>
<sequence length="828" mass="88232">MAQLLTRPPPHPIATSLGTSVDDRYHQLGDEDPARNRDNVRQEVEAQAYGHLGRPAANLRIRAAGPDDRHEYEYQQPHRLQLAHRERHAVHAGSDSSSSFRSSSSGPQHLPPSSPVNVPQASAAVPSILHITNTTTPATITSAALTSMGAAATGSPASRPPLQARPPSSVPTLESLPPIQPLQDSDDDQLHDFPYHQSPAYSTGRGWLPYTGTYPHSASTESSFSVASSQPDNMSNQPPQPPGPSRLLGATGLGHSSSPPFPRSSNQNQGQSHYAYPSHGGGNTSGGPASHIGVGIGDLYRQPSVGEPMHHSSHLPSMRTIDVHQPPQPQLSHGMSLPGPAMVQTAPSSYVSMLPPPYSMPSHNVPIIKCDETHPTCNNCKKSKRECAGYDPVFRQQPQSPGALQTATQSPASVSSGTAVYSSISISPIAAAAAATATAATSSTASTLAAVKSASAGVAPPVPSSSSSTPTSTSSIYAVTACSASSSNSSLNAASTAYHPAAYVSRSILSPTQDWSYAPEPTGSVYRAKMKVDEIIGLAGPAPPVPTTQPTLETLDDITKMYFEIYVPGLTTFFETTWYNFKSNGTVNPVSNLLNNKNLVGLLSAFLNSIARVETADPNDANMMAASALETRIVWALAAMAYVTPATVNLPSEEPLSTDNATEARNRLSVIDALLSGGCVRTNPCMPPPRGGNPTRIREHQFWWWLAEYLRLQEDAGLNNTPGNSLPRLREQALVRMRNLLDGHENRDIIYSIAILRHLAPRYSASSDMIVPPGHEDEADPRIKFAMATEFIRKQAQDHGAGLTNVGRRIADIGLKAFVQPGYSIRRA</sequence>
<gene>
    <name evidence="8" type="ORF">CMQ_2129</name>
</gene>
<evidence type="ECO:0000256" key="2">
    <source>
        <dbReference type="ARBA" id="ARBA00022833"/>
    </source>
</evidence>